<dbReference type="OrthoDB" id="250329at2759"/>
<dbReference type="InterPro" id="IPR009057">
    <property type="entry name" value="Homeodomain-like_sf"/>
</dbReference>
<gene>
    <name evidence="2" type="ORF">FA09DRAFT_362784</name>
</gene>
<name>A0A316Z217_9BASI</name>
<feature type="region of interest" description="Disordered" evidence="1">
    <location>
        <begin position="518"/>
        <end position="604"/>
    </location>
</feature>
<accession>A0A316Z217</accession>
<feature type="compositionally biased region" description="Low complexity" evidence="1">
    <location>
        <begin position="466"/>
        <end position="478"/>
    </location>
</feature>
<dbReference type="CDD" id="cd00086">
    <property type="entry name" value="homeodomain"/>
    <property type="match status" value="1"/>
</dbReference>
<dbReference type="GO" id="GO:0003677">
    <property type="term" value="F:DNA binding"/>
    <property type="evidence" value="ECO:0007669"/>
    <property type="project" value="InterPro"/>
</dbReference>
<dbReference type="AlphaFoldDB" id="A0A316Z217"/>
<keyword evidence="3" id="KW-1185">Reference proteome</keyword>
<feature type="compositionally biased region" description="Basic residues" evidence="1">
    <location>
        <begin position="369"/>
        <end position="381"/>
    </location>
</feature>
<feature type="compositionally biased region" description="Polar residues" evidence="1">
    <location>
        <begin position="682"/>
        <end position="694"/>
    </location>
</feature>
<feature type="region of interest" description="Disordered" evidence="1">
    <location>
        <begin position="675"/>
        <end position="694"/>
    </location>
</feature>
<proteinExistence type="predicted"/>
<dbReference type="EMBL" id="KZ819304">
    <property type="protein sequence ID" value="PWN95406.1"/>
    <property type="molecule type" value="Genomic_DNA"/>
</dbReference>
<feature type="compositionally biased region" description="Basic and acidic residues" evidence="1">
    <location>
        <begin position="328"/>
        <end position="337"/>
    </location>
</feature>
<sequence length="694" mass="74028">MLSVHDLRVSLQEIEPALLQSCIEPGDALQRGVDRWAAVSASFNQLRASGALDDSTIELAHRVAQRTTIMSESLCRIERGLAGVLLDFRNGCAEILEKDNEELGARAGRASLQDRRMPSRLANSPAVTPQSVPTPAASTTAPTAATAAELQLNAVVLRRWFRENLSSPFPTKADKTALVTETNALATGSDAGPSSAVAIPSVGSAAASNKTITYEQVVLWFINARRRSGWTDFFRKFAWSDKARMSALVDALSVSASDRAVVEDATPALRPLLTLSKEGRARKKADIEADLVACKAGFAKLIDWVHQTAREKVGDWLDVVLAEAAAERQAKGLRDPSKPLAPVSQPAKREETPPAAALVTTANATRAIAGRKTRRLPKKTTPRTPSPPVDPKASIGASPTTTSLDGQTKLAFTLPGAAQFSLRVPPPTTSLAGRRDSTGSRTVSGSSTNSVGPSVPPLIGGAQDLSIGSSPSDASMSSPPRPLSMPTFQHMILHDSPLRRQQLAQQKQQREMLAVYKNESHPSCSPGSDASSGVSISELSTFPSTGSQDHSMQSSQSSHTLRPVDSSPDYNAFICASTTPSPFPDKPTPASTSARASPDDSGFFENEAGVWDPFPLSQHLAIDSHRAHGAFGSLVLHDAPSQESIIWRTPEHSQLEHAEETRKTMRRSPVDEALTLLAAPSLSRNASQNSHMSS</sequence>
<dbReference type="Proteomes" id="UP000245946">
    <property type="component" value="Unassembled WGS sequence"/>
</dbReference>
<evidence type="ECO:0000313" key="3">
    <source>
        <dbReference type="Proteomes" id="UP000245946"/>
    </source>
</evidence>
<organism evidence="2 3">
    <name type="scientific">Tilletiopsis washingtonensis</name>
    <dbReference type="NCBI Taxonomy" id="58919"/>
    <lineage>
        <taxon>Eukaryota</taxon>
        <taxon>Fungi</taxon>
        <taxon>Dikarya</taxon>
        <taxon>Basidiomycota</taxon>
        <taxon>Ustilaginomycotina</taxon>
        <taxon>Exobasidiomycetes</taxon>
        <taxon>Entylomatales</taxon>
        <taxon>Entylomatales incertae sedis</taxon>
        <taxon>Tilletiopsis</taxon>
    </lineage>
</organism>
<feature type="compositionally biased region" description="Low complexity" evidence="1">
    <location>
        <begin position="439"/>
        <end position="453"/>
    </location>
</feature>
<feature type="compositionally biased region" description="Polar residues" evidence="1">
    <location>
        <begin position="521"/>
        <end position="546"/>
    </location>
</feature>
<feature type="region of interest" description="Disordered" evidence="1">
    <location>
        <begin position="420"/>
        <end position="487"/>
    </location>
</feature>
<feature type="region of interest" description="Disordered" evidence="1">
    <location>
        <begin position="108"/>
        <end position="138"/>
    </location>
</feature>
<dbReference type="STRING" id="58919.A0A316Z217"/>
<dbReference type="GeneID" id="37273057"/>
<dbReference type="Gene3D" id="1.10.10.60">
    <property type="entry name" value="Homeodomain-like"/>
    <property type="match status" value="1"/>
</dbReference>
<feature type="compositionally biased region" description="Low complexity" evidence="1">
    <location>
        <begin position="547"/>
        <end position="559"/>
    </location>
</feature>
<evidence type="ECO:0000256" key="1">
    <source>
        <dbReference type="SAM" id="MobiDB-lite"/>
    </source>
</evidence>
<feature type="compositionally biased region" description="Polar residues" evidence="1">
    <location>
        <begin position="121"/>
        <end position="131"/>
    </location>
</feature>
<reference evidence="2 3" key="1">
    <citation type="journal article" date="2018" name="Mol. Biol. Evol.">
        <title>Broad Genomic Sampling Reveals a Smut Pathogenic Ancestry of the Fungal Clade Ustilaginomycotina.</title>
        <authorList>
            <person name="Kijpornyongpan T."/>
            <person name="Mondo S.J."/>
            <person name="Barry K."/>
            <person name="Sandor L."/>
            <person name="Lee J."/>
            <person name="Lipzen A."/>
            <person name="Pangilinan J."/>
            <person name="LaButti K."/>
            <person name="Hainaut M."/>
            <person name="Henrissat B."/>
            <person name="Grigoriev I.V."/>
            <person name="Spatafora J.W."/>
            <person name="Aime M.C."/>
        </authorList>
    </citation>
    <scope>NUCLEOTIDE SEQUENCE [LARGE SCALE GENOMIC DNA]</scope>
    <source>
        <strain evidence="2 3">MCA 4186</strain>
    </source>
</reference>
<dbReference type="InterPro" id="IPR001356">
    <property type="entry name" value="HD"/>
</dbReference>
<feature type="region of interest" description="Disordered" evidence="1">
    <location>
        <begin position="328"/>
        <end position="405"/>
    </location>
</feature>
<dbReference type="RefSeq" id="XP_025595685.1">
    <property type="nucleotide sequence ID" value="XM_025745513.1"/>
</dbReference>
<protein>
    <submittedName>
        <fullName evidence="2">Uncharacterized protein</fullName>
    </submittedName>
</protein>
<evidence type="ECO:0000313" key="2">
    <source>
        <dbReference type="EMBL" id="PWN95406.1"/>
    </source>
</evidence>
<dbReference type="SUPFAM" id="SSF46689">
    <property type="entry name" value="Homeodomain-like"/>
    <property type="match status" value="1"/>
</dbReference>